<organism evidence="1 2">
    <name type="scientific">Blastomyces percursus</name>
    <dbReference type="NCBI Taxonomy" id="1658174"/>
    <lineage>
        <taxon>Eukaryota</taxon>
        <taxon>Fungi</taxon>
        <taxon>Dikarya</taxon>
        <taxon>Ascomycota</taxon>
        <taxon>Pezizomycotina</taxon>
        <taxon>Eurotiomycetes</taxon>
        <taxon>Eurotiomycetidae</taxon>
        <taxon>Onygenales</taxon>
        <taxon>Ajellomycetaceae</taxon>
        <taxon>Blastomyces</taxon>
    </lineage>
</organism>
<accession>A0A1J9Q791</accession>
<evidence type="ECO:0000313" key="1">
    <source>
        <dbReference type="EMBL" id="OJD11788.1"/>
    </source>
</evidence>
<evidence type="ECO:0000313" key="2">
    <source>
        <dbReference type="Proteomes" id="UP000242791"/>
    </source>
</evidence>
<dbReference type="AlphaFoldDB" id="A0A1J9Q791"/>
<keyword evidence="2" id="KW-1185">Reference proteome</keyword>
<proteinExistence type="predicted"/>
<dbReference type="EMBL" id="LGTZ01002688">
    <property type="protein sequence ID" value="OJD11788.1"/>
    <property type="molecule type" value="Genomic_DNA"/>
</dbReference>
<reference evidence="1 2" key="1">
    <citation type="submission" date="2015-08" db="EMBL/GenBank/DDBJ databases">
        <title>Emmonsia species relationships and genome sequence.</title>
        <authorList>
            <person name="Cuomo C.A."/>
            <person name="Schwartz I.S."/>
            <person name="Kenyon C."/>
            <person name="De Hoog G.S."/>
            <person name="Govender N.P."/>
            <person name="Botha A."/>
            <person name="Moreno L."/>
            <person name="De Vries M."/>
            <person name="Munoz J.F."/>
            <person name="Stielow J.B."/>
        </authorList>
    </citation>
    <scope>NUCLEOTIDE SEQUENCE [LARGE SCALE GENOMIC DNA]</scope>
    <source>
        <strain evidence="1 2">EI222</strain>
    </source>
</reference>
<comment type="caution">
    <text evidence="1">The sequence shown here is derived from an EMBL/GenBank/DDBJ whole genome shotgun (WGS) entry which is preliminary data.</text>
</comment>
<name>A0A1J9Q791_9EURO</name>
<dbReference type="VEuPathDB" id="FungiDB:ACJ73_09467"/>
<gene>
    <name evidence="1" type="ORF">ACJ73_09467</name>
</gene>
<dbReference type="Proteomes" id="UP000242791">
    <property type="component" value="Unassembled WGS sequence"/>
</dbReference>
<sequence>MAETVSALLRRGTITHQALTRAQGLESLVGYEGDISRRKQNLPDDSSLAAWLMCDVDMIQSAPVQQGTESTKMDVHWKGTSASASWGLKLIRRERGDATV</sequence>
<protein>
    <submittedName>
        <fullName evidence="1">Uncharacterized protein</fullName>
    </submittedName>
</protein>